<dbReference type="GO" id="GO:0000160">
    <property type="term" value="P:phosphorelay signal transduction system"/>
    <property type="evidence" value="ECO:0007669"/>
    <property type="project" value="InterPro"/>
</dbReference>
<dbReference type="GO" id="GO:0006355">
    <property type="term" value="P:regulation of DNA-templated transcription"/>
    <property type="evidence" value="ECO:0007669"/>
    <property type="project" value="InterPro"/>
</dbReference>
<dbReference type="SMART" id="SM00862">
    <property type="entry name" value="Trans_reg_C"/>
    <property type="match status" value="1"/>
</dbReference>
<dbReference type="AlphaFoldDB" id="A0A7G5GNG0"/>
<evidence type="ECO:0000256" key="2">
    <source>
        <dbReference type="PROSITE-ProRule" id="PRU01091"/>
    </source>
</evidence>
<dbReference type="Gene3D" id="1.10.10.10">
    <property type="entry name" value="Winged helix-like DNA-binding domain superfamily/Winged helix DNA-binding domain"/>
    <property type="match status" value="1"/>
</dbReference>
<proteinExistence type="predicted"/>
<reference evidence="5 6" key="1">
    <citation type="submission" date="2020-07" db="EMBL/GenBank/DDBJ databases">
        <title>Spirosoma foliorum sp. nov., isolated from the leaves on the Nejang mountain Korea, Republic of.</title>
        <authorList>
            <person name="Ho H."/>
            <person name="Lee Y.-J."/>
            <person name="Nurcahyanto D.-A."/>
            <person name="Kim S.-G."/>
        </authorList>
    </citation>
    <scope>NUCLEOTIDE SEQUENCE [LARGE SCALE GENOMIC DNA]</scope>
    <source>
        <strain evidence="5 6">PL0136</strain>
    </source>
</reference>
<dbReference type="PROSITE" id="PS51755">
    <property type="entry name" value="OMPR_PHOB"/>
    <property type="match status" value="1"/>
</dbReference>
<evidence type="ECO:0000313" key="6">
    <source>
        <dbReference type="Proteomes" id="UP000515369"/>
    </source>
</evidence>
<dbReference type="SUPFAM" id="SSF46894">
    <property type="entry name" value="C-terminal effector domain of the bipartite response regulators"/>
    <property type="match status" value="1"/>
</dbReference>
<dbReference type="InterPro" id="IPR001867">
    <property type="entry name" value="OmpR/PhoB-type_DNA-bd"/>
</dbReference>
<evidence type="ECO:0000256" key="1">
    <source>
        <dbReference type="ARBA" id="ARBA00023125"/>
    </source>
</evidence>
<keyword evidence="3" id="KW-0812">Transmembrane</keyword>
<organism evidence="5 6">
    <name type="scientific">Spirosoma foliorum</name>
    <dbReference type="NCBI Taxonomy" id="2710596"/>
    <lineage>
        <taxon>Bacteria</taxon>
        <taxon>Pseudomonadati</taxon>
        <taxon>Bacteroidota</taxon>
        <taxon>Cytophagia</taxon>
        <taxon>Cytophagales</taxon>
        <taxon>Cytophagaceae</taxon>
        <taxon>Spirosoma</taxon>
    </lineage>
</organism>
<dbReference type="GO" id="GO:0003677">
    <property type="term" value="F:DNA binding"/>
    <property type="evidence" value="ECO:0007669"/>
    <property type="project" value="UniProtKB-UniRule"/>
</dbReference>
<keyword evidence="3" id="KW-0472">Membrane</keyword>
<keyword evidence="6" id="KW-1185">Reference proteome</keyword>
<keyword evidence="1 2" id="KW-0238">DNA-binding</keyword>
<dbReference type="KEGG" id="sfol:H3H32_20580"/>
<dbReference type="Pfam" id="PF00486">
    <property type="entry name" value="Trans_reg_C"/>
    <property type="match status" value="1"/>
</dbReference>
<dbReference type="InterPro" id="IPR016032">
    <property type="entry name" value="Sig_transdc_resp-reg_C-effctor"/>
</dbReference>
<dbReference type="Proteomes" id="UP000515369">
    <property type="component" value="Chromosome"/>
</dbReference>
<accession>A0A7G5GNG0</accession>
<dbReference type="CDD" id="cd00383">
    <property type="entry name" value="trans_reg_C"/>
    <property type="match status" value="1"/>
</dbReference>
<dbReference type="InterPro" id="IPR036388">
    <property type="entry name" value="WH-like_DNA-bd_sf"/>
</dbReference>
<evidence type="ECO:0000256" key="3">
    <source>
        <dbReference type="SAM" id="Phobius"/>
    </source>
</evidence>
<dbReference type="EMBL" id="CP059732">
    <property type="protein sequence ID" value="QMW00402.1"/>
    <property type="molecule type" value="Genomic_DNA"/>
</dbReference>
<feature type="transmembrane region" description="Helical" evidence="3">
    <location>
        <begin position="161"/>
        <end position="180"/>
    </location>
</feature>
<name>A0A7G5GNG0_9BACT</name>
<gene>
    <name evidence="5" type="ORF">H3H32_20580</name>
</gene>
<protein>
    <submittedName>
        <fullName evidence="5">Winged helix-turn-helix transcriptional regulator</fullName>
    </submittedName>
</protein>
<evidence type="ECO:0000313" key="5">
    <source>
        <dbReference type="EMBL" id="QMW00402.1"/>
    </source>
</evidence>
<evidence type="ECO:0000259" key="4">
    <source>
        <dbReference type="PROSITE" id="PS51755"/>
    </source>
</evidence>
<keyword evidence="3" id="KW-1133">Transmembrane helix</keyword>
<sequence>MHKWVRIIGMVSLIVAGLLCTQFAWLTPAQTATDKQRFSQKVNLALRRTVHHLLLKSGDSTSRIQPVQQPTEQTFQVRINHAFDYSRLPPLLQESFTVHDIQVNYDVVVLDCAQGKLQLGYNFRDLTENNEVPCVGRQQLHGCYTLQVTFATPSPASTPIVGWWVVALGSLLAGIGYVVWKRRPTPDQTETPTADPVPTTTDRIPFGHSSFEPARQLLHSGANQYNLTYREAKLLTFFIGHLNQVIERDFILKSVWEDEGIIVGRSVDVFVSRLRKMLQDDPSIRIVAVHGVGYRVEVLNLEKNAS</sequence>
<feature type="domain" description="OmpR/PhoB-type" evidence="4">
    <location>
        <begin position="201"/>
        <end position="298"/>
    </location>
</feature>
<feature type="DNA-binding region" description="OmpR/PhoB-type" evidence="2">
    <location>
        <begin position="201"/>
        <end position="298"/>
    </location>
</feature>